<dbReference type="AlphaFoldDB" id="A0A2P2QPA5"/>
<sequence>MYLRVMLGIIRISLRITESCDTFYIHHVLYQNYSYKFWWAEPPQ</sequence>
<name>A0A2P2QPA5_RHIMU</name>
<dbReference type="EMBL" id="GGEC01088237">
    <property type="protein sequence ID" value="MBX68721.1"/>
    <property type="molecule type" value="Transcribed_RNA"/>
</dbReference>
<reference evidence="1" key="1">
    <citation type="submission" date="2018-02" db="EMBL/GenBank/DDBJ databases">
        <title>Rhizophora mucronata_Transcriptome.</title>
        <authorList>
            <person name="Meera S.P."/>
            <person name="Sreeshan A."/>
            <person name="Augustine A."/>
        </authorList>
    </citation>
    <scope>NUCLEOTIDE SEQUENCE</scope>
    <source>
        <tissue evidence="1">Leaf</tissue>
    </source>
</reference>
<evidence type="ECO:0000313" key="1">
    <source>
        <dbReference type="EMBL" id="MBX68721.1"/>
    </source>
</evidence>
<organism evidence="1">
    <name type="scientific">Rhizophora mucronata</name>
    <name type="common">Asiatic mangrove</name>
    <dbReference type="NCBI Taxonomy" id="61149"/>
    <lineage>
        <taxon>Eukaryota</taxon>
        <taxon>Viridiplantae</taxon>
        <taxon>Streptophyta</taxon>
        <taxon>Embryophyta</taxon>
        <taxon>Tracheophyta</taxon>
        <taxon>Spermatophyta</taxon>
        <taxon>Magnoliopsida</taxon>
        <taxon>eudicotyledons</taxon>
        <taxon>Gunneridae</taxon>
        <taxon>Pentapetalae</taxon>
        <taxon>rosids</taxon>
        <taxon>fabids</taxon>
        <taxon>Malpighiales</taxon>
        <taxon>Rhizophoraceae</taxon>
        <taxon>Rhizophora</taxon>
    </lineage>
</organism>
<protein>
    <submittedName>
        <fullName evidence="1">Uncharacterized protein</fullName>
    </submittedName>
</protein>
<accession>A0A2P2QPA5</accession>
<proteinExistence type="predicted"/>